<name>A0ABR8CG70_9CYAN</name>
<evidence type="ECO:0000313" key="2">
    <source>
        <dbReference type="Proteomes" id="UP000618445"/>
    </source>
</evidence>
<evidence type="ECO:0000313" key="1">
    <source>
        <dbReference type="EMBL" id="MBD2319704.1"/>
    </source>
</evidence>
<organism evidence="1 2">
    <name type="scientific">Phormidium tenue FACHB-1050</name>
    <dbReference type="NCBI Taxonomy" id="2692857"/>
    <lineage>
        <taxon>Bacteria</taxon>
        <taxon>Bacillati</taxon>
        <taxon>Cyanobacteriota</taxon>
        <taxon>Cyanophyceae</taxon>
        <taxon>Oscillatoriophycideae</taxon>
        <taxon>Oscillatoriales</taxon>
        <taxon>Oscillatoriaceae</taxon>
        <taxon>Phormidium</taxon>
    </lineage>
</organism>
<dbReference type="RefSeq" id="WP_190581972.1">
    <property type="nucleotide sequence ID" value="NZ_CAWPQU010000059.1"/>
</dbReference>
<gene>
    <name evidence="1" type="ORF">H6G05_23055</name>
</gene>
<protein>
    <submittedName>
        <fullName evidence="1">Uncharacterized protein</fullName>
    </submittedName>
</protein>
<dbReference type="Proteomes" id="UP000618445">
    <property type="component" value="Unassembled WGS sequence"/>
</dbReference>
<reference evidence="1 2" key="1">
    <citation type="journal article" date="2020" name="ISME J.">
        <title>Comparative genomics reveals insights into cyanobacterial evolution and habitat adaptation.</title>
        <authorList>
            <person name="Chen M.Y."/>
            <person name="Teng W.K."/>
            <person name="Zhao L."/>
            <person name="Hu C.X."/>
            <person name="Zhou Y.K."/>
            <person name="Han B.P."/>
            <person name="Song L.R."/>
            <person name="Shu W.S."/>
        </authorList>
    </citation>
    <scope>NUCLEOTIDE SEQUENCE [LARGE SCALE GENOMIC DNA]</scope>
    <source>
        <strain evidence="1 2">FACHB-1050</strain>
    </source>
</reference>
<sequence>MTLDIISNTFKEYFAPFGNIELPNPIPPKGNINQGRTGWQITYVLNADDHHQVCLDFLASHPEAGMTHVRIDSDGKYSYLDTYRESYTFDPNIEGDKERAEKEFLEYNRKIGAELKARGF</sequence>
<dbReference type="EMBL" id="JACJQY010000062">
    <property type="protein sequence ID" value="MBD2319704.1"/>
    <property type="molecule type" value="Genomic_DNA"/>
</dbReference>
<comment type="caution">
    <text evidence="1">The sequence shown here is derived from an EMBL/GenBank/DDBJ whole genome shotgun (WGS) entry which is preliminary data.</text>
</comment>
<accession>A0ABR8CG70</accession>
<proteinExistence type="predicted"/>
<keyword evidence="2" id="KW-1185">Reference proteome</keyword>